<dbReference type="SUPFAM" id="SSF46785">
    <property type="entry name" value="Winged helix' DNA-binding domain"/>
    <property type="match status" value="1"/>
</dbReference>
<evidence type="ECO:0000313" key="1">
    <source>
        <dbReference type="EMBL" id="MDQ0455040.1"/>
    </source>
</evidence>
<proteinExistence type="predicted"/>
<dbReference type="PANTHER" id="PTHR30432">
    <property type="entry name" value="TRANSCRIPTIONAL REGULATOR MODE"/>
    <property type="match status" value="1"/>
</dbReference>
<dbReference type="Proteomes" id="UP001235269">
    <property type="component" value="Unassembled WGS sequence"/>
</dbReference>
<dbReference type="Gene3D" id="1.10.10.10">
    <property type="entry name" value="Winged helix-like DNA-binding domain superfamily/Winged helix DNA-binding domain"/>
    <property type="match status" value="1"/>
</dbReference>
<dbReference type="PANTHER" id="PTHR30432:SF1">
    <property type="entry name" value="DNA-BINDING TRANSCRIPTIONAL DUAL REGULATOR MODE"/>
    <property type="match status" value="1"/>
</dbReference>
<dbReference type="InterPro" id="IPR051815">
    <property type="entry name" value="Molybdate_resp_trans_reg"/>
</dbReference>
<protein>
    <submittedName>
        <fullName evidence="1">Molybdate transport system regulatory protein</fullName>
    </submittedName>
</protein>
<gene>
    <name evidence="1" type="ORF">QO005_001370</name>
</gene>
<comment type="caution">
    <text evidence="1">The sequence shown here is derived from an EMBL/GenBank/DDBJ whole genome shotgun (WGS) entry which is preliminary data.</text>
</comment>
<name>A0ABU0I9Y2_9HYPH</name>
<dbReference type="EMBL" id="JAUSWH010000003">
    <property type="protein sequence ID" value="MDQ0455040.1"/>
    <property type="molecule type" value="Genomic_DNA"/>
</dbReference>
<keyword evidence="2" id="KW-1185">Reference proteome</keyword>
<dbReference type="InterPro" id="IPR036388">
    <property type="entry name" value="WH-like_DNA-bd_sf"/>
</dbReference>
<accession>A0ABU0I9Y2</accession>
<organism evidence="1 2">
    <name type="scientific">Rhizobium paknamense</name>
    <dbReference type="NCBI Taxonomy" id="1206817"/>
    <lineage>
        <taxon>Bacteria</taxon>
        <taxon>Pseudomonadati</taxon>
        <taxon>Pseudomonadota</taxon>
        <taxon>Alphaproteobacteria</taxon>
        <taxon>Hyphomicrobiales</taxon>
        <taxon>Rhizobiaceae</taxon>
        <taxon>Rhizobium/Agrobacterium group</taxon>
        <taxon>Rhizobium</taxon>
    </lineage>
</organism>
<sequence length="117" mass="12432">MSEPPKLTFRIDFANGMRLGPGKVALLGLISEKGSIRSAGEALGMSYRRAWLLADEINTMFAEVSIITRHGGKQGGGAELTAFGQALLARSLAMEVRARAAMAEDLAWLAAQTSRPG</sequence>
<dbReference type="RefSeq" id="WP_307157237.1">
    <property type="nucleotide sequence ID" value="NZ_JAUSWH010000003.1"/>
</dbReference>
<evidence type="ECO:0000313" key="2">
    <source>
        <dbReference type="Proteomes" id="UP001235269"/>
    </source>
</evidence>
<dbReference type="InterPro" id="IPR036390">
    <property type="entry name" value="WH_DNA-bd_sf"/>
</dbReference>
<reference evidence="1 2" key="1">
    <citation type="submission" date="2023-07" db="EMBL/GenBank/DDBJ databases">
        <title>Genomic Encyclopedia of Type Strains, Phase IV (KMG-IV): sequencing the most valuable type-strain genomes for metagenomic binning, comparative biology and taxonomic classification.</title>
        <authorList>
            <person name="Goeker M."/>
        </authorList>
    </citation>
    <scope>NUCLEOTIDE SEQUENCE [LARGE SCALE GENOMIC DNA]</scope>
    <source>
        <strain evidence="1 2">DSM 100301</strain>
    </source>
</reference>